<name>A0ACC3DXU6_9PEZI</name>
<organism evidence="1 2">
    <name type="scientific">Coniosporium uncinatum</name>
    <dbReference type="NCBI Taxonomy" id="93489"/>
    <lineage>
        <taxon>Eukaryota</taxon>
        <taxon>Fungi</taxon>
        <taxon>Dikarya</taxon>
        <taxon>Ascomycota</taxon>
        <taxon>Pezizomycotina</taxon>
        <taxon>Dothideomycetes</taxon>
        <taxon>Dothideomycetes incertae sedis</taxon>
        <taxon>Coniosporium</taxon>
    </lineage>
</organism>
<gene>
    <name evidence="1" type="ORF">LTS18_008021</name>
</gene>
<reference evidence="1" key="1">
    <citation type="submission" date="2024-09" db="EMBL/GenBank/DDBJ databases">
        <title>Black Yeasts Isolated from many extreme environments.</title>
        <authorList>
            <person name="Coleine C."/>
            <person name="Stajich J.E."/>
            <person name="Selbmann L."/>
        </authorList>
    </citation>
    <scope>NUCLEOTIDE SEQUENCE</scope>
    <source>
        <strain evidence="1">CCFEE 5737</strain>
    </source>
</reference>
<accession>A0ACC3DXU6</accession>
<protein>
    <submittedName>
        <fullName evidence="1">Uncharacterized protein</fullName>
    </submittedName>
</protein>
<evidence type="ECO:0000313" key="2">
    <source>
        <dbReference type="Proteomes" id="UP001186974"/>
    </source>
</evidence>
<proteinExistence type="predicted"/>
<evidence type="ECO:0000313" key="1">
    <source>
        <dbReference type="EMBL" id="KAK3081320.1"/>
    </source>
</evidence>
<dbReference type="Proteomes" id="UP001186974">
    <property type="component" value="Unassembled WGS sequence"/>
</dbReference>
<comment type="caution">
    <text evidence="1">The sequence shown here is derived from an EMBL/GenBank/DDBJ whole genome shotgun (WGS) entry which is preliminary data.</text>
</comment>
<keyword evidence="2" id="KW-1185">Reference proteome</keyword>
<dbReference type="EMBL" id="JAWDJW010000205">
    <property type="protein sequence ID" value="KAK3081320.1"/>
    <property type="molecule type" value="Genomic_DNA"/>
</dbReference>
<sequence>MTNTQLTSAANADSDVAAVVAGADGKQKTVIRSGGGSTWQDPSLLEWDQAHFRIFVGNLAGEVTDESLLKAFAKYGSVQKARVVRDKRTTKSKGYGFVSFSNGDDYFQAAKDMQGKYIGSHPVLIKRSTTEIKATAPPDRRKKHGKGGKGGGSGGGGASSHKADTGAGVQKKQSKTKGGLKLLG</sequence>